<protein>
    <submittedName>
        <fullName evidence="10">YadA-like C-terminal region</fullName>
    </submittedName>
</protein>
<keyword evidence="7" id="KW-0998">Cell outer membrane</keyword>
<dbReference type="Pfam" id="PF03895">
    <property type="entry name" value="YadA_anchor"/>
    <property type="match status" value="1"/>
</dbReference>
<evidence type="ECO:0000256" key="5">
    <source>
        <dbReference type="ARBA" id="ARBA00022729"/>
    </source>
</evidence>
<proteinExistence type="predicted"/>
<evidence type="ECO:0000313" key="11">
    <source>
        <dbReference type="Proteomes" id="UP000094844"/>
    </source>
</evidence>
<feature type="chain" id="PRO_5008751631" evidence="8">
    <location>
        <begin position="20"/>
        <end position="559"/>
    </location>
</feature>
<evidence type="ECO:0000256" key="6">
    <source>
        <dbReference type="ARBA" id="ARBA00023136"/>
    </source>
</evidence>
<evidence type="ECO:0000256" key="4">
    <source>
        <dbReference type="ARBA" id="ARBA00022692"/>
    </source>
</evidence>
<evidence type="ECO:0000256" key="1">
    <source>
        <dbReference type="ARBA" id="ARBA00004241"/>
    </source>
</evidence>
<evidence type="ECO:0000256" key="2">
    <source>
        <dbReference type="ARBA" id="ARBA00004442"/>
    </source>
</evidence>
<dbReference type="GO" id="GO:0009279">
    <property type="term" value="C:cell outer membrane"/>
    <property type="evidence" value="ECO:0007669"/>
    <property type="project" value="UniProtKB-SubCell"/>
</dbReference>
<gene>
    <name evidence="10" type="ORF">BN1044_00218</name>
</gene>
<sequence>MKTTSIAFFVATAVTASHAANATNTDVNNFIKLATAQGTPFTAVRDAYQNLNARDRLIVYETHSRAGISDGMYNDFSTDAPTAITPAGWNKEATLKQLHPLVSVAPAAPVTQPTQAQLKAQFAALKTAKLKADIEAKRGESRAAANVVRTASQHIAPLITADEQTARDNGQDLAINDAHATATQAMYKANSAYNYADTVHHEAMVIGADVDTNTANIKTNTSEIASVKTTLDDTTKTANLAETKATTALDVAYIANGKADQAQTAATTANDKADHAQVTANTATDKADHAQQSADHANVNANQALKNTFNLSSHIAANEQGIKANAAAIEQNGSNLETVAEYAKSNHDQINQAKATVTGIQKKEAIQNGSRVQGMIAAKHNAEQADTQQQIKNIVSSVSAQPDHATQITANRDGVAKNAAGVQKLTKQQRIDSVYYGEQIQNLATNTHSAIRSTQSRVSDNTASINKLNSNFSSLKNSVDDNRKEANAGIAGATAIASMPQVKSGDSFMVSAGAGTFNSESAVAVGASFNAGDHTVIKAGVSADTQSDFGAGVGIGFSY</sequence>
<evidence type="ECO:0000256" key="3">
    <source>
        <dbReference type="ARBA" id="ARBA00022452"/>
    </source>
</evidence>
<keyword evidence="3" id="KW-1134">Transmembrane beta strand</keyword>
<feature type="domain" description="Trimeric autotransporter adhesin YadA-like C-terminal membrane anchor" evidence="9">
    <location>
        <begin position="500"/>
        <end position="558"/>
    </location>
</feature>
<dbReference type="Proteomes" id="UP000094844">
    <property type="component" value="Unassembled WGS sequence"/>
</dbReference>
<keyword evidence="4" id="KW-0812">Transmembrane</keyword>
<organism evidence="10 11">
    <name type="scientific">Hafnia alvei</name>
    <dbReference type="NCBI Taxonomy" id="569"/>
    <lineage>
        <taxon>Bacteria</taxon>
        <taxon>Pseudomonadati</taxon>
        <taxon>Pseudomonadota</taxon>
        <taxon>Gammaproteobacteria</taxon>
        <taxon>Enterobacterales</taxon>
        <taxon>Hafniaceae</taxon>
        <taxon>Hafnia</taxon>
    </lineage>
</organism>
<accession>A0A1C6YV82</accession>
<name>A0A1C6YV82_HAFAL</name>
<feature type="signal peptide" evidence="8">
    <location>
        <begin position="1"/>
        <end position="19"/>
    </location>
</feature>
<dbReference type="EMBL" id="FMIQ01000005">
    <property type="protein sequence ID" value="SCM50770.1"/>
    <property type="molecule type" value="Genomic_DNA"/>
</dbReference>
<reference evidence="10 11" key="1">
    <citation type="submission" date="2016-09" db="EMBL/GenBank/DDBJ databases">
        <authorList>
            <person name="Capua I."/>
            <person name="De Benedictis P."/>
            <person name="Joannis T."/>
            <person name="Lombin L.H."/>
            <person name="Cattoli G."/>
        </authorList>
    </citation>
    <scope>NUCLEOTIDE SEQUENCE [LARGE SCALE GENOMIC DNA]</scope>
    <source>
        <strain evidence="10 11">GB001</strain>
    </source>
</reference>
<evidence type="ECO:0000256" key="7">
    <source>
        <dbReference type="ARBA" id="ARBA00023237"/>
    </source>
</evidence>
<evidence type="ECO:0000313" key="10">
    <source>
        <dbReference type="EMBL" id="SCM50770.1"/>
    </source>
</evidence>
<keyword evidence="6" id="KW-0472">Membrane</keyword>
<dbReference type="Gene3D" id="3.30.1300.30">
    <property type="entry name" value="GSPII I/J protein-like"/>
    <property type="match status" value="1"/>
</dbReference>
<evidence type="ECO:0000256" key="8">
    <source>
        <dbReference type="SAM" id="SignalP"/>
    </source>
</evidence>
<comment type="subcellular location">
    <subcellularLocation>
        <location evidence="2">Cell outer membrane</location>
    </subcellularLocation>
    <subcellularLocation>
        <location evidence="1">Cell surface</location>
    </subcellularLocation>
</comment>
<dbReference type="InterPro" id="IPR045584">
    <property type="entry name" value="Pilin-like"/>
</dbReference>
<dbReference type="AlphaFoldDB" id="A0A1C6YV82"/>
<dbReference type="SUPFAM" id="SSF54523">
    <property type="entry name" value="Pili subunits"/>
    <property type="match status" value="1"/>
</dbReference>
<evidence type="ECO:0000259" key="9">
    <source>
        <dbReference type="Pfam" id="PF03895"/>
    </source>
</evidence>
<keyword evidence="5 8" id="KW-0732">Signal</keyword>
<dbReference type="InterPro" id="IPR005594">
    <property type="entry name" value="YadA_C"/>
</dbReference>
<dbReference type="GO" id="GO:0009986">
    <property type="term" value="C:cell surface"/>
    <property type="evidence" value="ECO:0007669"/>
    <property type="project" value="UniProtKB-SubCell"/>
</dbReference>